<reference evidence="7 8" key="1">
    <citation type="submission" date="2018-08" db="EMBL/GenBank/DDBJ databases">
        <title>A genome reference for cultivated species of the human gut microbiota.</title>
        <authorList>
            <person name="Zou Y."/>
            <person name="Xue W."/>
            <person name="Luo G."/>
        </authorList>
    </citation>
    <scope>NUCLEOTIDE SEQUENCE [LARGE SCALE GENOMIC DNA]</scope>
    <source>
        <strain evidence="6 8">AM09-9</strain>
        <strain evidence="5 7">TF11-7</strain>
    </source>
</reference>
<dbReference type="InterPro" id="IPR017871">
    <property type="entry name" value="ABC_transporter-like_CS"/>
</dbReference>
<proteinExistence type="predicted"/>
<comment type="caution">
    <text evidence="5">The sequence shown here is derived from an EMBL/GenBank/DDBJ whole genome shotgun (WGS) entry which is preliminary data.</text>
</comment>
<evidence type="ECO:0000259" key="4">
    <source>
        <dbReference type="PROSITE" id="PS50893"/>
    </source>
</evidence>
<protein>
    <submittedName>
        <fullName evidence="5">ABC transporter ATP-binding protein</fullName>
    </submittedName>
</protein>
<keyword evidence="3 5" id="KW-0067">ATP-binding</keyword>
<evidence type="ECO:0000313" key="5">
    <source>
        <dbReference type="EMBL" id="RGK41021.1"/>
    </source>
</evidence>
<dbReference type="EMBL" id="QRMI01000032">
    <property type="protein sequence ID" value="RHJ59061.1"/>
    <property type="molecule type" value="Genomic_DNA"/>
</dbReference>
<dbReference type="GO" id="GO:0016887">
    <property type="term" value="F:ATP hydrolysis activity"/>
    <property type="evidence" value="ECO:0007669"/>
    <property type="project" value="InterPro"/>
</dbReference>
<feature type="domain" description="ABC transporter" evidence="4">
    <location>
        <begin position="5"/>
        <end position="236"/>
    </location>
</feature>
<organism evidence="5 7">
    <name type="scientific">[Ruminococcus] lactaris</name>
    <dbReference type="NCBI Taxonomy" id="46228"/>
    <lineage>
        <taxon>Bacteria</taxon>
        <taxon>Bacillati</taxon>
        <taxon>Bacillota</taxon>
        <taxon>Clostridia</taxon>
        <taxon>Lachnospirales</taxon>
        <taxon>Lachnospiraceae</taxon>
        <taxon>Mediterraneibacter</taxon>
    </lineage>
</organism>
<evidence type="ECO:0000313" key="8">
    <source>
        <dbReference type="Proteomes" id="UP000285832"/>
    </source>
</evidence>
<dbReference type="Gene3D" id="3.40.50.300">
    <property type="entry name" value="P-loop containing nucleotide triphosphate hydrolases"/>
    <property type="match status" value="1"/>
</dbReference>
<dbReference type="PANTHER" id="PTHR42788">
    <property type="entry name" value="TAURINE IMPORT ATP-BINDING PROTEIN-RELATED"/>
    <property type="match status" value="1"/>
</dbReference>
<evidence type="ECO:0000256" key="2">
    <source>
        <dbReference type="ARBA" id="ARBA00022741"/>
    </source>
</evidence>
<sequence>MKTILDLHNIYYSYHTSHGETRALSNLSFSLAPGEFAAVVGPSGCGKSTLLSLICGLMKPQTGEILLNGEPVLGNSPQIGYMLQHDHLFEWRTIYRNILLGPEISHTLNKEIREKAKSMLTQYGLKSFIHARPSQLSGGMRQRAALIRTLLPEPELLLLDEPFSALDYQTRLTVSDDIGQILRHSGKTALLVTHDLSEAISLSDRIIVLSRRPATVSTIIPVTFSLEHDTPLNRRNAPEFKTYFNQLWKELNQNETLA</sequence>
<dbReference type="InterPro" id="IPR003593">
    <property type="entry name" value="AAA+_ATPase"/>
</dbReference>
<dbReference type="CDD" id="cd03293">
    <property type="entry name" value="ABC_NrtD_SsuB_transporters"/>
    <property type="match status" value="1"/>
</dbReference>
<dbReference type="GeneID" id="77333551"/>
<dbReference type="SUPFAM" id="SSF52540">
    <property type="entry name" value="P-loop containing nucleoside triphosphate hydrolases"/>
    <property type="match status" value="1"/>
</dbReference>
<dbReference type="InterPro" id="IPR027417">
    <property type="entry name" value="P-loop_NTPase"/>
</dbReference>
<dbReference type="RefSeq" id="WP_005609268.1">
    <property type="nucleotide sequence ID" value="NZ_CABKOA010000040.1"/>
</dbReference>
<dbReference type="SMART" id="SM00382">
    <property type="entry name" value="AAA"/>
    <property type="match status" value="1"/>
</dbReference>
<evidence type="ECO:0000256" key="1">
    <source>
        <dbReference type="ARBA" id="ARBA00022448"/>
    </source>
</evidence>
<evidence type="ECO:0000313" key="6">
    <source>
        <dbReference type="EMBL" id="RHJ59061.1"/>
    </source>
</evidence>
<name>A0A3E4LU49_9FIRM</name>
<dbReference type="EMBL" id="QSQN01000011">
    <property type="protein sequence ID" value="RGK41021.1"/>
    <property type="molecule type" value="Genomic_DNA"/>
</dbReference>
<evidence type="ECO:0000313" key="7">
    <source>
        <dbReference type="Proteomes" id="UP000260793"/>
    </source>
</evidence>
<dbReference type="InterPro" id="IPR003439">
    <property type="entry name" value="ABC_transporter-like_ATP-bd"/>
</dbReference>
<dbReference type="GO" id="GO:0005524">
    <property type="term" value="F:ATP binding"/>
    <property type="evidence" value="ECO:0007669"/>
    <property type="project" value="UniProtKB-KW"/>
</dbReference>
<keyword evidence="1" id="KW-0813">Transport</keyword>
<dbReference type="PROSITE" id="PS00211">
    <property type="entry name" value="ABC_TRANSPORTER_1"/>
    <property type="match status" value="1"/>
</dbReference>
<evidence type="ECO:0000256" key="3">
    <source>
        <dbReference type="ARBA" id="ARBA00022840"/>
    </source>
</evidence>
<dbReference type="InterPro" id="IPR050166">
    <property type="entry name" value="ABC_transporter_ATP-bind"/>
</dbReference>
<gene>
    <name evidence="6" type="ORF">DW116_11030</name>
    <name evidence="5" type="ORF">DXD17_05255</name>
</gene>
<dbReference type="PANTHER" id="PTHR42788:SF21">
    <property type="entry name" value="ABC TRANSPORTER ATP-BINDING PROTEIN"/>
    <property type="match status" value="1"/>
</dbReference>
<accession>A0A3E4LU49</accession>
<dbReference type="AlphaFoldDB" id="A0A3E4LU49"/>
<dbReference type="Pfam" id="PF00005">
    <property type="entry name" value="ABC_tran"/>
    <property type="match status" value="1"/>
</dbReference>
<dbReference type="Proteomes" id="UP000285832">
    <property type="component" value="Unassembled WGS sequence"/>
</dbReference>
<keyword evidence="2" id="KW-0547">Nucleotide-binding</keyword>
<dbReference type="PROSITE" id="PS50893">
    <property type="entry name" value="ABC_TRANSPORTER_2"/>
    <property type="match status" value="1"/>
</dbReference>
<dbReference type="Proteomes" id="UP000260793">
    <property type="component" value="Unassembled WGS sequence"/>
</dbReference>